<keyword evidence="1" id="KW-1133">Transmembrane helix</keyword>
<reference evidence="3" key="1">
    <citation type="submission" date="2020-12" db="EMBL/GenBank/DDBJ databases">
        <title>Geomonas sp. Red875, isolated from river sediment.</title>
        <authorList>
            <person name="Xu Z."/>
            <person name="Zhang Z."/>
            <person name="Masuda Y."/>
            <person name="Itoh H."/>
            <person name="Senoo K."/>
        </authorList>
    </citation>
    <scope>NUCLEOTIDE SEQUENCE</scope>
    <source>
        <strain evidence="3">Red875</strain>
    </source>
</reference>
<name>A0A8J7JE04_9BACT</name>
<gene>
    <name evidence="3" type="ORF">JFN93_12705</name>
</gene>
<dbReference type="Pfam" id="PF10131">
    <property type="entry name" value="PTPS_related"/>
    <property type="match status" value="1"/>
</dbReference>
<evidence type="ECO:0000313" key="3">
    <source>
        <dbReference type="EMBL" id="MBJ6725573.1"/>
    </source>
</evidence>
<evidence type="ECO:0000259" key="2">
    <source>
        <dbReference type="Pfam" id="PF10131"/>
    </source>
</evidence>
<feature type="transmembrane region" description="Helical" evidence="1">
    <location>
        <begin position="204"/>
        <end position="223"/>
    </location>
</feature>
<feature type="transmembrane region" description="Helical" evidence="1">
    <location>
        <begin position="511"/>
        <end position="529"/>
    </location>
</feature>
<dbReference type="InterPro" id="IPR018776">
    <property type="entry name" value="Membrane_prot_PTPS-rel_domain"/>
</dbReference>
<protein>
    <recommendedName>
        <fullName evidence="2">Membrane protein 6-pyruvoyl-tetrahydropterin synthase-related domain-containing protein</fullName>
    </recommendedName>
</protein>
<dbReference type="Proteomes" id="UP000636888">
    <property type="component" value="Unassembled WGS sequence"/>
</dbReference>
<feature type="transmembrane region" description="Helical" evidence="1">
    <location>
        <begin position="359"/>
        <end position="378"/>
    </location>
</feature>
<keyword evidence="1" id="KW-0472">Membrane</keyword>
<proteinExistence type="predicted"/>
<dbReference type="EMBL" id="JAEMHM010000009">
    <property type="protein sequence ID" value="MBJ6725573.1"/>
    <property type="molecule type" value="Genomic_DNA"/>
</dbReference>
<organism evidence="3 4">
    <name type="scientific">Geomesophilobacter sediminis</name>
    <dbReference type="NCBI Taxonomy" id="2798584"/>
    <lineage>
        <taxon>Bacteria</taxon>
        <taxon>Pseudomonadati</taxon>
        <taxon>Thermodesulfobacteriota</taxon>
        <taxon>Desulfuromonadia</taxon>
        <taxon>Geobacterales</taxon>
        <taxon>Geobacteraceae</taxon>
        <taxon>Geomesophilobacter</taxon>
    </lineage>
</organism>
<feature type="domain" description="Membrane protein 6-pyruvoyl-tetrahydropterin synthase-related" evidence="2">
    <location>
        <begin position="56"/>
        <end position="370"/>
    </location>
</feature>
<dbReference type="RefSeq" id="WP_199384461.1">
    <property type="nucleotide sequence ID" value="NZ_JAEMHM010000009.1"/>
</dbReference>
<feature type="transmembrane region" description="Helical" evidence="1">
    <location>
        <begin position="180"/>
        <end position="197"/>
    </location>
</feature>
<accession>A0A8J7JE04</accession>
<evidence type="ECO:0000256" key="1">
    <source>
        <dbReference type="SAM" id="Phobius"/>
    </source>
</evidence>
<evidence type="ECO:0000313" key="4">
    <source>
        <dbReference type="Proteomes" id="UP000636888"/>
    </source>
</evidence>
<feature type="transmembrane region" description="Helical" evidence="1">
    <location>
        <begin position="126"/>
        <end position="145"/>
    </location>
</feature>
<feature type="transmembrane region" description="Helical" evidence="1">
    <location>
        <begin position="63"/>
        <end position="91"/>
    </location>
</feature>
<keyword evidence="1" id="KW-0812">Transmembrane</keyword>
<feature type="transmembrane region" description="Helical" evidence="1">
    <location>
        <begin position="297"/>
        <end position="316"/>
    </location>
</feature>
<feature type="transmembrane region" description="Helical" evidence="1">
    <location>
        <begin position="269"/>
        <end position="288"/>
    </location>
</feature>
<comment type="caution">
    <text evidence="3">The sequence shown here is derived from an EMBL/GenBank/DDBJ whole genome shotgun (WGS) entry which is preliminary data.</text>
</comment>
<sequence length="541" mass="59577">MTLVASSPLSPGQWFQGSDSIIHLLRSNDVCYEIGLGNYYPRWLSQACFGKGLPTLNFYSPAFYLMVGYLNAVGLPIVTAMTLVSVGAFFISGWGVYLWTRKYCGDPGAVIAAGLYMFAPYHLVDIYLRAALPEFIVLGILPFLFHGMDLSFGAEKSLRGIVATGLASAAIVLTHNLTTVMILPFALCYFIWCRFYYHASKRRFLAACIGPFLGAGLSSFYWLPVLLEKKHLIGTGVAITGSLHYSRHFLALSDFFGAHRHDIFTFNPVYALIFVCAAVSLTALAFTADPKARFGRLLLAFFLVSMLMTLSIATPLYEAIAPLRYLQFPYRFLGPASLFLCAFCGFVPASRMLADRRQVGLAVAGLILVCCLALSHGLRRVDGTISDFPSTPVPFSLKTYPILISSSDSDFMPIDSMLTRGDYVKYPVFRDGAGEEPLTVYRAVGSRFTCRIALPREGELVGQWLYFPGWQATCDGKDVPVYPDRYGLVAVKVPAGVHEVEIRFGTTGPRVAGWIVSGTTLVTLATWLLRERRRKGAGRPA</sequence>
<keyword evidence="4" id="KW-1185">Reference proteome</keyword>
<feature type="transmembrane region" description="Helical" evidence="1">
    <location>
        <begin position="328"/>
        <end position="347"/>
    </location>
</feature>
<dbReference type="AlphaFoldDB" id="A0A8J7JE04"/>